<keyword evidence="1" id="KW-0547">Nucleotide-binding</keyword>
<keyword evidence="2" id="KW-0472">Membrane</keyword>
<dbReference type="GO" id="GO:0003677">
    <property type="term" value="F:DNA binding"/>
    <property type="evidence" value="ECO:0007669"/>
    <property type="project" value="InterPro"/>
</dbReference>
<evidence type="ECO:0000256" key="2">
    <source>
        <dbReference type="SAM" id="Phobius"/>
    </source>
</evidence>
<feature type="domain" description="FtsK" evidence="3">
    <location>
        <begin position="205"/>
        <end position="394"/>
    </location>
</feature>
<sequence length="559" mass="64288">MSEISVIREVLTYRGVKIRPWMLKINAILQVFISLVFLSGIAFLAYSNLERLMDMDKLLLVFLGSLLLLVPFLTRFLHRYFEERFLFYKKWIRLYIMARFLKDHSFYIEKEKKTEKGVKRKIVFPKVYVKQKSYELFISLELQGNKFQEQFLNLGSEFETAFFMDFMDKVDGEKFVVYQLAYAAFLNRIHASEVTYDPKKGIKLAKNLWWNFVESPHLLVAGGTGGGKTTFIRAVLIALLKIGVVDACDPKRADFVPLENLEVLKGRIHYDTEKIVSCFENGVEIMHNRMATMRKLAAERGEKELGSFDKYGLEPYFILCDEFNSLVASMESGNYVLRERFMAADKQLILQGRQAGVFLIKLMQKPSAQDLPTIIRDNMMFHISIGKLSDTGYPMMFGDENKNKRFKNYTRLAGKRVYRGYAAVVGELAQEYYSPLVTKDFNFYDVYEAYPRIANPFNPLEKNKEGLPSLPVEAMAQQTSLADFAKENDLPLSTARKIMELLAENGYEVESSAGAALSDQIQNLLVQIMADKELTNDTYKVVVKRIVDRQEELASGAVQ</sequence>
<evidence type="ECO:0000313" key="4">
    <source>
        <dbReference type="EMBL" id="RSI27939.1"/>
    </source>
</evidence>
<dbReference type="Pfam" id="PF01580">
    <property type="entry name" value="FtsK_SpoIIIE"/>
    <property type="match status" value="1"/>
</dbReference>
<keyword evidence="1" id="KW-0067">ATP-binding</keyword>
<keyword evidence="2" id="KW-0812">Transmembrane</keyword>
<evidence type="ECO:0000256" key="1">
    <source>
        <dbReference type="PROSITE-ProRule" id="PRU00289"/>
    </source>
</evidence>
<dbReference type="SUPFAM" id="SSF52540">
    <property type="entry name" value="P-loop containing nucleoside triphosphate hydrolases"/>
    <property type="match status" value="1"/>
</dbReference>
<reference evidence="4 5" key="1">
    <citation type="submission" date="2018-11" db="EMBL/GenBank/DDBJ databases">
        <title>Species Designations Belie Phenotypic and Genotypic Heterogeneity in Oral Streptococci.</title>
        <authorList>
            <person name="Velsko I."/>
        </authorList>
    </citation>
    <scope>NUCLEOTIDE SEQUENCE [LARGE SCALE GENOMIC DNA]</scope>
    <source>
        <strain evidence="4 5">BCC16</strain>
    </source>
</reference>
<feature type="binding site" evidence="1">
    <location>
        <begin position="222"/>
        <end position="229"/>
    </location>
    <ligand>
        <name>ATP</name>
        <dbReference type="ChEBI" id="CHEBI:30616"/>
    </ligand>
</feature>
<gene>
    <name evidence="4" type="ORF">D8879_11325</name>
</gene>
<proteinExistence type="predicted"/>
<dbReference type="RefSeq" id="WP_125378747.1">
    <property type="nucleotide sequence ID" value="NZ_RJMT01000020.1"/>
</dbReference>
<name>A0AB74DIH5_STRSA</name>
<evidence type="ECO:0000313" key="5">
    <source>
        <dbReference type="Proteomes" id="UP000273966"/>
    </source>
</evidence>
<protein>
    <submittedName>
        <fullName evidence="4">FtsK/SpoIIIE family protein</fullName>
    </submittedName>
</protein>
<dbReference type="PROSITE" id="PS50901">
    <property type="entry name" value="FTSK"/>
    <property type="match status" value="1"/>
</dbReference>
<dbReference type="Gene3D" id="3.40.50.300">
    <property type="entry name" value="P-loop containing nucleotide triphosphate hydrolases"/>
    <property type="match status" value="1"/>
</dbReference>
<evidence type="ECO:0000259" key="3">
    <source>
        <dbReference type="PROSITE" id="PS50901"/>
    </source>
</evidence>
<feature type="transmembrane region" description="Helical" evidence="2">
    <location>
        <begin position="58"/>
        <end position="77"/>
    </location>
</feature>
<dbReference type="InterPro" id="IPR027417">
    <property type="entry name" value="P-loop_NTPase"/>
</dbReference>
<dbReference type="InterPro" id="IPR002543">
    <property type="entry name" value="FtsK_dom"/>
</dbReference>
<organism evidence="4 5">
    <name type="scientific">Streptococcus sanguinis</name>
    <dbReference type="NCBI Taxonomy" id="1305"/>
    <lineage>
        <taxon>Bacteria</taxon>
        <taxon>Bacillati</taxon>
        <taxon>Bacillota</taxon>
        <taxon>Bacilli</taxon>
        <taxon>Lactobacillales</taxon>
        <taxon>Streptococcaceae</taxon>
        <taxon>Streptococcus</taxon>
    </lineage>
</organism>
<accession>A0AB74DIH5</accession>
<dbReference type="Proteomes" id="UP000273966">
    <property type="component" value="Unassembled WGS sequence"/>
</dbReference>
<comment type="caution">
    <text evidence="4">The sequence shown here is derived from an EMBL/GenBank/DDBJ whole genome shotgun (WGS) entry which is preliminary data.</text>
</comment>
<feature type="transmembrane region" description="Helical" evidence="2">
    <location>
        <begin position="21"/>
        <end position="46"/>
    </location>
</feature>
<dbReference type="EMBL" id="RJMT01000020">
    <property type="protein sequence ID" value="RSI27939.1"/>
    <property type="molecule type" value="Genomic_DNA"/>
</dbReference>
<dbReference type="GO" id="GO:0005524">
    <property type="term" value="F:ATP binding"/>
    <property type="evidence" value="ECO:0007669"/>
    <property type="project" value="UniProtKB-UniRule"/>
</dbReference>
<dbReference type="AlphaFoldDB" id="A0AB74DIH5"/>
<keyword evidence="2" id="KW-1133">Transmembrane helix</keyword>